<gene>
    <name evidence="11" type="primary">aat2</name>
    <name evidence="11" type="ORF">H4R26_002366</name>
</gene>
<comment type="caution">
    <text evidence="11">The sequence shown here is derived from an EMBL/GenBank/DDBJ whole genome shotgun (WGS) entry which is preliminary data.</text>
</comment>
<evidence type="ECO:0000256" key="8">
    <source>
        <dbReference type="ARBA" id="ARBA00030923"/>
    </source>
</evidence>
<dbReference type="PANTHER" id="PTHR11879:SF55">
    <property type="entry name" value="GLUTAMATE OXALOACETATE TRANSAMINASE 1, ISOFORM B"/>
    <property type="match status" value="1"/>
</dbReference>
<feature type="region of interest" description="Disordered" evidence="9">
    <location>
        <begin position="1"/>
        <end position="21"/>
    </location>
</feature>
<dbReference type="EMBL" id="JANBQF010000139">
    <property type="protein sequence ID" value="KAJ2004691.1"/>
    <property type="molecule type" value="Genomic_DNA"/>
</dbReference>
<dbReference type="GO" id="GO:0030170">
    <property type="term" value="F:pyridoxal phosphate binding"/>
    <property type="evidence" value="ECO:0007669"/>
    <property type="project" value="InterPro"/>
</dbReference>
<dbReference type="Gene3D" id="3.40.640.10">
    <property type="entry name" value="Type I PLP-dependent aspartate aminotransferase-like (Major domain)"/>
    <property type="match status" value="1"/>
</dbReference>
<evidence type="ECO:0000256" key="1">
    <source>
        <dbReference type="ARBA" id="ARBA00001933"/>
    </source>
</evidence>
<keyword evidence="7" id="KW-0663">Pyridoxal phosphate</keyword>
<dbReference type="InterPro" id="IPR015424">
    <property type="entry name" value="PyrdxlP-dep_Trfase"/>
</dbReference>
<comment type="similarity">
    <text evidence="2">Belongs to the class-I pyridoxal-phosphate-dependent aminotransferase family.</text>
</comment>
<evidence type="ECO:0000256" key="3">
    <source>
        <dbReference type="ARBA" id="ARBA00011738"/>
    </source>
</evidence>
<feature type="domain" description="Aminotransferase class I/classII large" evidence="10">
    <location>
        <begin position="86"/>
        <end position="454"/>
    </location>
</feature>
<evidence type="ECO:0000256" key="5">
    <source>
        <dbReference type="ARBA" id="ARBA00022576"/>
    </source>
</evidence>
<evidence type="ECO:0000313" key="11">
    <source>
        <dbReference type="EMBL" id="KAJ2004691.1"/>
    </source>
</evidence>
<dbReference type="PRINTS" id="PR00799">
    <property type="entry name" value="TRANSAMINASE"/>
</dbReference>
<evidence type="ECO:0000256" key="6">
    <source>
        <dbReference type="ARBA" id="ARBA00022679"/>
    </source>
</evidence>
<dbReference type="GO" id="GO:0004069">
    <property type="term" value="F:L-aspartate:2-oxoglutarate aminotransferase activity"/>
    <property type="evidence" value="ECO:0007669"/>
    <property type="project" value="UniProtKB-EC"/>
</dbReference>
<evidence type="ECO:0000256" key="7">
    <source>
        <dbReference type="ARBA" id="ARBA00022898"/>
    </source>
</evidence>
<dbReference type="CDD" id="cd00609">
    <property type="entry name" value="AAT_like"/>
    <property type="match status" value="1"/>
</dbReference>
<dbReference type="EC" id="2.6.1.1" evidence="4"/>
<sequence length="462" mass="50531">MPLPVRRRPSPGLEPPPAAGRHMWARRRTADIYCLSGACENDPAHVLVGAGGYKWTAAYFSDVPQAPPDGILKLSVLSRADSDPAKVDLGVGAYRDDHGKPWVLPVVREAEARLAADPAFNHEYLGVGGLPALTDAAQLLILGSDSPAIAQRRVYTIQTISGTGANMVAAVFLNQFKRPADAAVYISKPTWGNHRSIFETAGHVVREYRYCNYDTLGLDIEGMLADLRNAPNGQIVVLHACAHNPTGIDPTESQWQQIADVMAERGHFPFFDCAYQGFATGDVDRDAYAIRLFVERGFELLVAESFAKNMGLYGERTGCLHAVCKSADVVPQVSSQLNRLSRATISTASAYGAKIAATVLQDPALYQQWLVSMLEMSRRIKTMRDALRDRLVALGTPGSWDHVSNQIGMFSFTGLSRTQVAALRDQYHLYMTDDGRISVAGLNSHNIDYVAKSIDDVVRNIK</sequence>
<organism evidence="11 12">
    <name type="scientific">Coemansia thaxteri</name>
    <dbReference type="NCBI Taxonomy" id="2663907"/>
    <lineage>
        <taxon>Eukaryota</taxon>
        <taxon>Fungi</taxon>
        <taxon>Fungi incertae sedis</taxon>
        <taxon>Zoopagomycota</taxon>
        <taxon>Kickxellomycotina</taxon>
        <taxon>Kickxellomycetes</taxon>
        <taxon>Kickxellales</taxon>
        <taxon>Kickxellaceae</taxon>
        <taxon>Coemansia</taxon>
    </lineage>
</organism>
<dbReference type="InterPro" id="IPR000796">
    <property type="entry name" value="Asp_trans"/>
</dbReference>
<keyword evidence="6 11" id="KW-0808">Transferase</keyword>
<dbReference type="FunFam" id="3.40.640.10:FF:000064">
    <property type="entry name" value="Aspartate aminotransferase"/>
    <property type="match status" value="1"/>
</dbReference>
<evidence type="ECO:0000259" key="10">
    <source>
        <dbReference type="Pfam" id="PF00155"/>
    </source>
</evidence>
<evidence type="ECO:0000256" key="9">
    <source>
        <dbReference type="SAM" id="MobiDB-lite"/>
    </source>
</evidence>
<name>A0A9W8BGP1_9FUNG</name>
<dbReference type="PANTHER" id="PTHR11879">
    <property type="entry name" value="ASPARTATE AMINOTRANSFERASE"/>
    <property type="match status" value="1"/>
</dbReference>
<dbReference type="GO" id="GO:0005829">
    <property type="term" value="C:cytosol"/>
    <property type="evidence" value="ECO:0007669"/>
    <property type="project" value="TreeGrafter"/>
</dbReference>
<dbReference type="AlphaFoldDB" id="A0A9W8BGP1"/>
<proteinExistence type="inferred from homology"/>
<dbReference type="NCBIfam" id="NF006719">
    <property type="entry name" value="PRK09257.1"/>
    <property type="match status" value="1"/>
</dbReference>
<dbReference type="Proteomes" id="UP001150907">
    <property type="component" value="Unassembled WGS sequence"/>
</dbReference>
<dbReference type="OrthoDB" id="6752799at2759"/>
<accession>A0A9W8BGP1</accession>
<reference evidence="11" key="1">
    <citation type="submission" date="2022-07" db="EMBL/GenBank/DDBJ databases">
        <title>Phylogenomic reconstructions and comparative analyses of Kickxellomycotina fungi.</title>
        <authorList>
            <person name="Reynolds N.K."/>
            <person name="Stajich J.E."/>
            <person name="Barry K."/>
            <person name="Grigoriev I.V."/>
            <person name="Crous P."/>
            <person name="Smith M.E."/>
        </authorList>
    </citation>
    <scope>NUCLEOTIDE SEQUENCE</scope>
    <source>
        <strain evidence="11">IMI 214461</strain>
    </source>
</reference>
<evidence type="ECO:0000256" key="4">
    <source>
        <dbReference type="ARBA" id="ARBA00012753"/>
    </source>
</evidence>
<dbReference type="FunFam" id="3.90.1150.10:FF:000001">
    <property type="entry name" value="Aspartate aminotransferase"/>
    <property type="match status" value="1"/>
</dbReference>
<keyword evidence="12" id="KW-1185">Reference proteome</keyword>
<dbReference type="Gene3D" id="3.90.1150.10">
    <property type="entry name" value="Aspartate Aminotransferase, domain 1"/>
    <property type="match status" value="1"/>
</dbReference>
<evidence type="ECO:0000256" key="2">
    <source>
        <dbReference type="ARBA" id="ARBA00007441"/>
    </source>
</evidence>
<evidence type="ECO:0000313" key="12">
    <source>
        <dbReference type="Proteomes" id="UP001150907"/>
    </source>
</evidence>
<protein>
    <recommendedName>
        <fullName evidence="4">aspartate transaminase</fullName>
        <ecNumber evidence="4">2.6.1.1</ecNumber>
    </recommendedName>
    <alternativeName>
        <fullName evidence="8">Transaminase A</fullName>
    </alternativeName>
</protein>
<dbReference type="SUPFAM" id="SSF53383">
    <property type="entry name" value="PLP-dependent transferases"/>
    <property type="match status" value="1"/>
</dbReference>
<comment type="subunit">
    <text evidence="3">Homodimer.</text>
</comment>
<dbReference type="InterPro" id="IPR004839">
    <property type="entry name" value="Aminotransferase_I/II_large"/>
</dbReference>
<keyword evidence="5 11" id="KW-0032">Aminotransferase</keyword>
<comment type="cofactor">
    <cofactor evidence="1">
        <name>pyridoxal 5'-phosphate</name>
        <dbReference type="ChEBI" id="CHEBI:597326"/>
    </cofactor>
</comment>
<dbReference type="GO" id="GO:0006532">
    <property type="term" value="P:aspartate biosynthetic process"/>
    <property type="evidence" value="ECO:0007669"/>
    <property type="project" value="TreeGrafter"/>
</dbReference>
<dbReference type="InterPro" id="IPR015421">
    <property type="entry name" value="PyrdxlP-dep_Trfase_major"/>
</dbReference>
<dbReference type="InterPro" id="IPR015422">
    <property type="entry name" value="PyrdxlP-dep_Trfase_small"/>
</dbReference>
<dbReference type="Pfam" id="PF00155">
    <property type="entry name" value="Aminotran_1_2"/>
    <property type="match status" value="1"/>
</dbReference>